<proteinExistence type="predicted"/>
<dbReference type="Pfam" id="PF06898">
    <property type="entry name" value="YqfD"/>
    <property type="match status" value="1"/>
</dbReference>
<accession>A0AA48HY13</accession>
<keyword evidence="1" id="KW-1133">Transmembrane helix</keyword>
<keyword evidence="1" id="KW-0812">Transmembrane</keyword>
<organism evidence="2">
    <name type="scientific">Candidatus Improbicoccus pseudotrichonymphae</name>
    <dbReference type="NCBI Taxonomy" id="3033792"/>
    <lineage>
        <taxon>Bacteria</taxon>
        <taxon>Bacillati</taxon>
        <taxon>Bacillota</taxon>
        <taxon>Clostridia</taxon>
        <taxon>Candidatus Improbicoccus</taxon>
    </lineage>
</organism>
<keyword evidence="1" id="KW-0472">Membrane</keyword>
<evidence type="ECO:0000256" key="1">
    <source>
        <dbReference type="SAM" id="Phobius"/>
    </source>
</evidence>
<feature type="transmembrane region" description="Helical" evidence="1">
    <location>
        <begin position="88"/>
        <end position="109"/>
    </location>
</feature>
<dbReference type="KEGG" id="ips:CfP315_0350"/>
<evidence type="ECO:0000313" key="2">
    <source>
        <dbReference type="EMBL" id="BED91819.1"/>
    </source>
</evidence>
<reference evidence="2" key="1">
    <citation type="journal article" date="2023" name="ISME J.">
        <title>Emergence of putative energy parasites within Clostridia revealed by genome analysis of a novel endosymbiotic clade.</title>
        <authorList>
            <person name="Takahashi K."/>
            <person name="Kuwahara H."/>
            <person name="Horikawa Y."/>
            <person name="Izawa K."/>
            <person name="Kato D."/>
            <person name="Inagaki T."/>
            <person name="Yuki M."/>
            <person name="Ohkuma M."/>
            <person name="Hongoh Y."/>
        </authorList>
    </citation>
    <scope>NUCLEOTIDE SEQUENCE</scope>
    <source>
        <strain evidence="2">CfP3-15</strain>
    </source>
</reference>
<gene>
    <name evidence="2" type="ORF">CfP315_0350</name>
</gene>
<dbReference type="InterPro" id="IPR010690">
    <property type="entry name" value="YqfD"/>
</dbReference>
<protein>
    <submittedName>
        <fullName evidence="2">Sporulation protein YqfD</fullName>
    </submittedName>
</protein>
<dbReference type="Proteomes" id="UP001337580">
    <property type="component" value="Chromosome"/>
</dbReference>
<sequence length="380" mass="44775">MILKIIRWIFGYETFFVKSKDLVNFINVLNRNKIILWDILKIEETLYFKSDINQHFHILKIAKNTRSEIGICAKKGLPFVWKRYKKRFGIVIGILFFLIFINILSLFVWNIKINGLKNLEKTKINGALKEINIKPGVLRKSIDASLAKQLIMEKIPEISWISINIDGSIVDISIKEKENAPEIIDQKIFPNQIRASRNGQIEKLEVYQGKPIVKVGDSVTKGQILIDASEFSNNKSEGKVWAKTIHQIREKINILKNVDVETDNFKNIYKLCFLNKNINLKFWEKIPENWGSNRNIKKFKIFNKELPFKLIKEHYFEKKQTQIKVSKEEAIEQCKRNIYHIINSEEFKEIKIIDKNEKIIKQKNEEFLEMTLKCFENIAE</sequence>
<dbReference type="EMBL" id="AP027924">
    <property type="protein sequence ID" value="BED91819.1"/>
    <property type="molecule type" value="Genomic_DNA"/>
</dbReference>
<dbReference type="AlphaFoldDB" id="A0AA48HY13"/>
<name>A0AA48HY13_9FIRM</name>